<dbReference type="Pfam" id="PF17674">
    <property type="entry name" value="HHH_9"/>
    <property type="match status" value="1"/>
</dbReference>
<dbReference type="FunFam" id="2.40.50.140:FF:000051">
    <property type="entry name" value="RNA-binding transcriptional accessory protein"/>
    <property type="match status" value="1"/>
</dbReference>
<dbReference type="Gene3D" id="1.10.10.650">
    <property type="entry name" value="RuvA domain 2-like"/>
    <property type="match status" value="1"/>
</dbReference>
<proteinExistence type="predicted"/>
<dbReference type="CDD" id="cd05685">
    <property type="entry name" value="S1_Tex"/>
    <property type="match status" value="1"/>
</dbReference>
<dbReference type="InterPro" id="IPR018974">
    <property type="entry name" value="Tex-like_N"/>
</dbReference>
<dbReference type="OrthoDB" id="9804714at2"/>
<dbReference type="GO" id="GO:0003735">
    <property type="term" value="F:structural constituent of ribosome"/>
    <property type="evidence" value="ECO:0007669"/>
    <property type="project" value="TreeGrafter"/>
</dbReference>
<accession>A7VYU2</accession>
<dbReference type="eggNOG" id="COG2183">
    <property type="taxonomic scope" value="Bacteria"/>
</dbReference>
<dbReference type="GO" id="GO:0006412">
    <property type="term" value="P:translation"/>
    <property type="evidence" value="ECO:0007669"/>
    <property type="project" value="TreeGrafter"/>
</dbReference>
<dbReference type="InterPro" id="IPR023323">
    <property type="entry name" value="Tex-like_dom_sf"/>
</dbReference>
<dbReference type="Gene3D" id="1.10.3500.10">
    <property type="entry name" value="Tex N-terminal region-like"/>
    <property type="match status" value="1"/>
</dbReference>
<dbReference type="AlphaFoldDB" id="A7VYU2"/>
<dbReference type="InterPro" id="IPR032639">
    <property type="entry name" value="Tex_YqgF"/>
</dbReference>
<dbReference type="FunFam" id="1.10.10.650:FF:000001">
    <property type="entry name" value="S1 RNA-binding domain 1"/>
    <property type="match status" value="1"/>
</dbReference>
<reference evidence="3 5" key="3">
    <citation type="submission" date="2017-07" db="EMBL/GenBank/DDBJ databases">
        <title>Prevalence of linear plasmids in Cutibacterium (Propionibacterium) acnes isolates obtained from prostatic tissue.</title>
        <authorList>
            <person name="Davidsson S."/>
            <person name="Carlsson J."/>
            <person name="Molling P."/>
            <person name="Andren O."/>
            <person name="Andersson S.-O."/>
            <person name="Brzuszkiewicz E."/>
            <person name="Poehlein A."/>
            <person name="Al-Zeer M."/>
            <person name="Brinkmann V."/>
            <person name="Scavenius C."/>
            <person name="Nazipi S."/>
            <person name="Soderquist B."/>
            <person name="Bruggemann H."/>
        </authorList>
    </citation>
    <scope>NUCLEOTIDE SEQUENCE [LARGE SCALE GENOMIC DNA]</scope>
    <source>
        <strain evidence="3 5">DSM 753</strain>
    </source>
</reference>
<evidence type="ECO:0000313" key="5">
    <source>
        <dbReference type="Proteomes" id="UP000220611"/>
    </source>
</evidence>
<dbReference type="Pfam" id="PF00575">
    <property type="entry name" value="S1"/>
    <property type="match status" value="1"/>
</dbReference>
<name>A7VYU2_9FIRM</name>
<dbReference type="InterPro" id="IPR041692">
    <property type="entry name" value="HHH_9"/>
</dbReference>
<dbReference type="GO" id="GO:0006139">
    <property type="term" value="P:nucleobase-containing compound metabolic process"/>
    <property type="evidence" value="ECO:0007669"/>
    <property type="project" value="InterPro"/>
</dbReference>
<dbReference type="EMBL" id="NOXF01000002">
    <property type="protein sequence ID" value="PEQ25262.1"/>
    <property type="molecule type" value="Genomic_DNA"/>
</dbReference>
<dbReference type="PANTHER" id="PTHR10724">
    <property type="entry name" value="30S RIBOSOMAL PROTEIN S1"/>
    <property type="match status" value="1"/>
</dbReference>
<dbReference type="Pfam" id="PF12836">
    <property type="entry name" value="HHH_3"/>
    <property type="match status" value="1"/>
</dbReference>
<dbReference type="InterPro" id="IPR044146">
    <property type="entry name" value="S1_Tex"/>
</dbReference>
<keyword evidence="5" id="KW-1185">Reference proteome</keyword>
<dbReference type="InterPro" id="IPR006641">
    <property type="entry name" value="YqgF/RNaseH-like_dom"/>
</dbReference>
<dbReference type="Gene3D" id="3.30.420.140">
    <property type="entry name" value="YqgF/RNase H-like domain"/>
    <property type="match status" value="1"/>
</dbReference>
<dbReference type="InterPro" id="IPR012340">
    <property type="entry name" value="NA-bd_OB-fold"/>
</dbReference>
<protein>
    <submittedName>
        <fullName evidence="3">RNA-binding transcriptional accessory protein</fullName>
    </submittedName>
    <submittedName>
        <fullName evidence="2">Tex-like protein N-terminal domain protein</fullName>
    </submittedName>
</protein>
<dbReference type="GO" id="GO:0003729">
    <property type="term" value="F:mRNA binding"/>
    <property type="evidence" value="ECO:0007669"/>
    <property type="project" value="UniProtKB-ARBA"/>
</dbReference>
<dbReference type="FunFam" id="1.10.150.310:FF:000001">
    <property type="entry name" value="RNA-binding transcriptional accessory protein"/>
    <property type="match status" value="1"/>
</dbReference>
<dbReference type="EMBL" id="ABCB02000021">
    <property type="protein sequence ID" value="EDO59720.1"/>
    <property type="molecule type" value="Genomic_DNA"/>
</dbReference>
<dbReference type="Gene3D" id="2.40.50.140">
    <property type="entry name" value="Nucleic acid-binding proteins"/>
    <property type="match status" value="1"/>
</dbReference>
<evidence type="ECO:0000259" key="1">
    <source>
        <dbReference type="PROSITE" id="PS50126"/>
    </source>
</evidence>
<dbReference type="InterPro" id="IPR050437">
    <property type="entry name" value="Ribos_protein_bS1-like"/>
</dbReference>
<dbReference type="SMART" id="SM00732">
    <property type="entry name" value="YqgFc"/>
    <property type="match status" value="1"/>
</dbReference>
<dbReference type="Proteomes" id="UP000220611">
    <property type="component" value="Unassembled WGS sequence"/>
</dbReference>
<dbReference type="InterPro" id="IPR012337">
    <property type="entry name" value="RNaseH-like_sf"/>
</dbReference>
<feature type="domain" description="S1 motif" evidence="1">
    <location>
        <begin position="649"/>
        <end position="718"/>
    </location>
</feature>
<dbReference type="InterPro" id="IPR010994">
    <property type="entry name" value="RuvA_2-like"/>
</dbReference>
<dbReference type="InterPro" id="IPR023319">
    <property type="entry name" value="Tex-like_HTH_dom_sf"/>
</dbReference>
<dbReference type="InterPro" id="IPR037027">
    <property type="entry name" value="YqgF/RNaseH-like_dom_sf"/>
</dbReference>
<reference evidence="2 4" key="1">
    <citation type="submission" date="2007-08" db="EMBL/GenBank/DDBJ databases">
        <title>Draft genome sequence of Clostridium leptum (DSM 753).</title>
        <authorList>
            <person name="Sudarsanam P."/>
            <person name="Ley R."/>
            <person name="Guruge J."/>
            <person name="Turnbaugh P.J."/>
            <person name="Mahowald M."/>
            <person name="Liep D."/>
            <person name="Gordon J."/>
        </authorList>
    </citation>
    <scope>NUCLEOTIDE SEQUENCE [LARGE SCALE GENOMIC DNA]</scope>
    <source>
        <strain evidence="2 4">DSM 753</strain>
    </source>
</reference>
<dbReference type="FunFam" id="3.30.420.140:FF:000001">
    <property type="entry name" value="RNA-binding transcriptional accessory protein"/>
    <property type="match status" value="1"/>
</dbReference>
<reference evidence="2 4" key="2">
    <citation type="submission" date="2007-08" db="EMBL/GenBank/DDBJ databases">
        <authorList>
            <person name="Fulton L."/>
            <person name="Clifton S."/>
            <person name="Fulton B."/>
            <person name="Xu J."/>
            <person name="Minx P."/>
            <person name="Pepin K.H."/>
            <person name="Johnson M."/>
            <person name="Thiruvilangam P."/>
            <person name="Bhonagiri V."/>
            <person name="Nash W.E."/>
            <person name="Wang C."/>
            <person name="Mardis E.R."/>
            <person name="Wilson R.K."/>
        </authorList>
    </citation>
    <scope>NUCLEOTIDE SEQUENCE [LARGE SCALE GENOMIC DNA]</scope>
    <source>
        <strain evidence="2 4">DSM 753</strain>
    </source>
</reference>
<dbReference type="InterPro" id="IPR055179">
    <property type="entry name" value="Tex-like_central_region"/>
</dbReference>
<organism evidence="2 4">
    <name type="scientific">[Clostridium] leptum DSM 753</name>
    <dbReference type="NCBI Taxonomy" id="428125"/>
    <lineage>
        <taxon>Bacteria</taxon>
        <taxon>Bacillati</taxon>
        <taxon>Bacillota</taxon>
        <taxon>Clostridia</taxon>
        <taxon>Eubacteriales</taxon>
        <taxon>Oscillospiraceae</taxon>
        <taxon>Oscillospiraceae incertae sedis</taxon>
    </lineage>
</organism>
<evidence type="ECO:0000313" key="2">
    <source>
        <dbReference type="EMBL" id="EDO59720.1"/>
    </source>
</evidence>
<dbReference type="Proteomes" id="UP000003490">
    <property type="component" value="Unassembled WGS sequence"/>
</dbReference>
<dbReference type="HOGENOM" id="CLU_009833_0_2_9"/>
<sequence length="722" mass="79602">MDFTTVLCDQFHLQPWQVNNVIQLLDEGNTIPFIARYRKEAHGTLDDQVIRELSERLDYLRNLQKRKEEVGEAIAAQEAMTGELQAALDAAATLAEVEDIYRPYRPKRMTRATKAKERGLEPLAQRIYAQEKDSPYPIDMAAEFVNPEKEVETPEDALSGALDIIAEEISDDAGIRRRLRVIALSQGVVVSRAAKPDEDSVYSQYYDYREPAAKIAGHRVLAIDRGEREEFLKVSLELDQDKAMNIVNSVALKGPSPCYEAVSEAALDAYTRLIFPSVERELRSTLSENAQEAAIKVFSVNLRNLLMQPPVKGKVAMGLDPGYRTGCKVAVVDATGRVLDTGVIYPTHSQSRVQEAKALVSRMIQKYQVEVIAIGNGTASKETEMFTAEVLSNLPQQDKERCAYMVVSEAGASVYSASKLAAEEFPQFDLTLRSAVSIARRLQDPLAELVKIDPKAIGVGQYQHDMPKKRLDEALGGVVEDCVNNVGVDLNTASPSLLERISGLSAAVSKNIVKYREENGAFTSRNELKKVNKLGPKAFVQCAGFLRVPESKNVLDNTGVHPESYGAAKELLKLCGFEEDDVKNGSLSGLADKVAALGEESVAQQIGVGVPTLQDIVKEFLKPGRDPRDELPPPLLRTDILELKDLKPGMELTGTVRNVIDFGAFVDIGVHQDGLVHISQICNKYIKHPSEVLKVGDIVKVWVLNADPVKKRIGLTMKEPKQ</sequence>
<evidence type="ECO:0000313" key="4">
    <source>
        <dbReference type="Proteomes" id="UP000003490"/>
    </source>
</evidence>
<dbReference type="Pfam" id="PF16921">
    <property type="entry name" value="Tex_YqgF"/>
    <property type="match status" value="1"/>
</dbReference>
<dbReference type="SUPFAM" id="SSF158832">
    <property type="entry name" value="Tex N-terminal region-like"/>
    <property type="match status" value="1"/>
</dbReference>
<dbReference type="SUPFAM" id="SSF50249">
    <property type="entry name" value="Nucleic acid-binding proteins"/>
    <property type="match status" value="1"/>
</dbReference>
<dbReference type="SUPFAM" id="SSF53098">
    <property type="entry name" value="Ribonuclease H-like"/>
    <property type="match status" value="1"/>
</dbReference>
<dbReference type="Pfam" id="PF22706">
    <property type="entry name" value="Tex_central_region"/>
    <property type="match status" value="1"/>
</dbReference>
<dbReference type="GO" id="GO:0005737">
    <property type="term" value="C:cytoplasm"/>
    <property type="evidence" value="ECO:0007669"/>
    <property type="project" value="UniProtKB-ARBA"/>
</dbReference>
<comment type="caution">
    <text evidence="2">The sequence shown here is derived from an EMBL/GenBank/DDBJ whole genome shotgun (WGS) entry which is preliminary data.</text>
</comment>
<dbReference type="InterPro" id="IPR003029">
    <property type="entry name" value="S1_domain"/>
</dbReference>
<gene>
    <name evidence="3" type="ORF">CH238_04315</name>
    <name evidence="2" type="ORF">CLOLEP_03770</name>
</gene>
<dbReference type="SUPFAM" id="SSF47781">
    <property type="entry name" value="RuvA domain 2-like"/>
    <property type="match status" value="2"/>
</dbReference>
<dbReference type="PROSITE" id="PS50126">
    <property type="entry name" value="S1"/>
    <property type="match status" value="1"/>
</dbReference>
<evidence type="ECO:0000313" key="3">
    <source>
        <dbReference type="EMBL" id="PEQ25262.1"/>
    </source>
</evidence>
<dbReference type="Pfam" id="PF09371">
    <property type="entry name" value="Tex_N"/>
    <property type="match status" value="1"/>
</dbReference>
<dbReference type="Gene3D" id="1.10.150.310">
    <property type="entry name" value="Tex RuvX-like domain-like"/>
    <property type="match status" value="1"/>
</dbReference>
<dbReference type="PANTHER" id="PTHR10724:SF10">
    <property type="entry name" value="S1 RNA-BINDING DOMAIN-CONTAINING PROTEIN 1"/>
    <property type="match status" value="1"/>
</dbReference>
<dbReference type="SMART" id="SM00316">
    <property type="entry name" value="S1"/>
    <property type="match status" value="1"/>
</dbReference>